<evidence type="ECO:0000256" key="2">
    <source>
        <dbReference type="ARBA" id="ARBA00022630"/>
    </source>
</evidence>
<dbReference type="HAMAP" id="MF_01984">
    <property type="entry name" value="ubiX_pad"/>
    <property type="match status" value="1"/>
</dbReference>
<evidence type="ECO:0000259" key="8">
    <source>
        <dbReference type="Pfam" id="PF02441"/>
    </source>
</evidence>
<keyword evidence="4 7" id="KW-0808">Transferase</keyword>
<evidence type="ECO:0000256" key="3">
    <source>
        <dbReference type="ARBA" id="ARBA00022643"/>
    </source>
</evidence>
<feature type="binding site" evidence="7">
    <location>
        <position position="169"/>
    </location>
    <ligand>
        <name>dimethylallyl phosphate</name>
        <dbReference type="ChEBI" id="CHEBI:88052"/>
    </ligand>
</feature>
<dbReference type="InterPro" id="IPR004507">
    <property type="entry name" value="UbiX-like"/>
</dbReference>
<organism evidence="9 10">
    <name type="scientific">Sphingobium cloacae</name>
    <dbReference type="NCBI Taxonomy" id="120107"/>
    <lineage>
        <taxon>Bacteria</taxon>
        <taxon>Pseudomonadati</taxon>
        <taxon>Pseudomonadota</taxon>
        <taxon>Alphaproteobacteria</taxon>
        <taxon>Sphingomonadales</taxon>
        <taxon>Sphingomonadaceae</taxon>
        <taxon>Sphingobium</taxon>
    </lineage>
</organism>
<dbReference type="Gene3D" id="3.40.50.1950">
    <property type="entry name" value="Flavin prenyltransferase-like"/>
    <property type="match status" value="1"/>
</dbReference>
<evidence type="ECO:0000256" key="6">
    <source>
        <dbReference type="ARBA" id="ARBA00060793"/>
    </source>
</evidence>
<evidence type="ECO:0000313" key="9">
    <source>
        <dbReference type="EMBL" id="BAV66180.1"/>
    </source>
</evidence>
<comment type="similarity">
    <text evidence="6 7">Belongs to the UbiX/PAD1 family.</text>
</comment>
<sequence length="197" mass="21153">MSLPIIIGISGASGAVYAVRLLEVLAELGRETFLVVSKAGQRTIEEELGMDIKEIRDRATRWFPIADIGASIASGSVRTAGMIVAPCSIRTAAEIATGNTSTLLTRAADVVLKERRRLVLMVRETPLHTGHLRTLTQLSEMNAIIAPPVPAFYAKPASLDDVVDHGVGRILDLFDIDSGKVRRWKEGDGGNEVSPPA</sequence>
<keyword evidence="3 7" id="KW-0288">FMN</keyword>
<dbReference type="KEGG" id="sclo:SCLO_1031400"/>
<evidence type="ECO:0000313" key="10">
    <source>
        <dbReference type="Proteomes" id="UP000218272"/>
    </source>
</evidence>
<dbReference type="NCBIfam" id="NF004685">
    <property type="entry name" value="PRK06029.1"/>
    <property type="match status" value="1"/>
</dbReference>
<evidence type="ECO:0000256" key="1">
    <source>
        <dbReference type="ARBA" id="ARBA00022602"/>
    </source>
</evidence>
<comment type="function">
    <text evidence="7">Flavin prenyltransferase that catalyzes the synthesis of the prenylated FMN cofactor (prenyl-FMN) for 4-hydroxy-3-polyprenylbenzoic acid decarboxylase UbiD. The prenyltransferase is metal-independent and links a dimethylallyl moiety from dimethylallyl monophosphate (DMAP) to the flavin N5 and C6 atoms of FMN.</text>
</comment>
<feature type="binding site" evidence="7">
    <location>
        <position position="123"/>
    </location>
    <ligand>
        <name>FMN</name>
        <dbReference type="ChEBI" id="CHEBI:58210"/>
    </ligand>
</feature>
<gene>
    <name evidence="7" type="primary">ubiX</name>
    <name evidence="9" type="ORF">SCLO_1031400</name>
</gene>
<dbReference type="InterPro" id="IPR003382">
    <property type="entry name" value="Flavoprotein"/>
</dbReference>
<dbReference type="OrthoDB" id="9781577at2"/>
<protein>
    <recommendedName>
        <fullName evidence="7">Flavin prenyltransferase UbiX</fullName>
        <ecNumber evidence="7">2.5.1.129</ecNumber>
    </recommendedName>
</protein>
<feature type="binding site" evidence="7">
    <location>
        <position position="153"/>
    </location>
    <ligand>
        <name>dimethylallyl phosphate</name>
        <dbReference type="ChEBI" id="CHEBI:88052"/>
    </ligand>
</feature>
<comment type="catalytic activity">
    <reaction evidence="5 7">
        <text>dimethylallyl phosphate + FMNH2 = prenylated FMNH2 + phosphate</text>
        <dbReference type="Rhea" id="RHEA:37743"/>
        <dbReference type="ChEBI" id="CHEBI:43474"/>
        <dbReference type="ChEBI" id="CHEBI:57618"/>
        <dbReference type="ChEBI" id="CHEBI:87467"/>
        <dbReference type="ChEBI" id="CHEBI:88052"/>
        <dbReference type="EC" id="2.5.1.129"/>
    </reaction>
</comment>
<dbReference type="GO" id="GO:0016829">
    <property type="term" value="F:lyase activity"/>
    <property type="evidence" value="ECO:0007669"/>
    <property type="project" value="UniProtKB-KW"/>
</dbReference>
<evidence type="ECO:0000256" key="5">
    <source>
        <dbReference type="ARBA" id="ARBA00050612"/>
    </source>
</evidence>
<dbReference type="Pfam" id="PF02441">
    <property type="entry name" value="Flavoprotein"/>
    <property type="match status" value="1"/>
</dbReference>
<feature type="binding site" evidence="7">
    <location>
        <position position="37"/>
    </location>
    <ligand>
        <name>FMN</name>
        <dbReference type="ChEBI" id="CHEBI:58210"/>
    </ligand>
</feature>
<keyword evidence="2 7" id="KW-0285">Flavoprotein</keyword>
<reference evidence="9 10" key="1">
    <citation type="submission" date="2016-10" db="EMBL/GenBank/DDBJ databases">
        <title>Complete Genome Sequence of the Nonylphenol-Degrading Bacterium Sphingobium cloacae JCM 10874T.</title>
        <authorList>
            <person name="Ootsuka M."/>
            <person name="Nishizawa T."/>
            <person name="Ohta H."/>
        </authorList>
    </citation>
    <scope>NUCLEOTIDE SEQUENCE [LARGE SCALE GENOMIC DNA]</scope>
    <source>
        <strain evidence="9 10">JCM 10874</strain>
    </source>
</reference>
<dbReference type="EMBL" id="AP017655">
    <property type="protein sequence ID" value="BAV66180.1"/>
    <property type="molecule type" value="Genomic_DNA"/>
</dbReference>
<feature type="binding site" evidence="7">
    <location>
        <begin position="88"/>
        <end position="91"/>
    </location>
    <ligand>
        <name>FMN</name>
        <dbReference type="ChEBI" id="CHEBI:58210"/>
    </ligand>
</feature>
<evidence type="ECO:0000256" key="7">
    <source>
        <dbReference type="HAMAP-Rule" id="MF_01984"/>
    </source>
</evidence>
<dbReference type="AlphaFoldDB" id="A0A1E1F6P5"/>
<name>A0A1E1F6P5_9SPHN</name>
<dbReference type="Proteomes" id="UP000218272">
    <property type="component" value="Chromosome SCLO_1"/>
</dbReference>
<dbReference type="RefSeq" id="WP_066514623.1">
    <property type="nucleotide sequence ID" value="NZ_AP017655.1"/>
</dbReference>
<feature type="domain" description="Flavoprotein" evidence="8">
    <location>
        <begin position="5"/>
        <end position="173"/>
    </location>
</feature>
<dbReference type="FunFam" id="3.40.50.1950:FF:000001">
    <property type="entry name" value="Flavin prenyltransferase UbiX"/>
    <property type="match status" value="1"/>
</dbReference>
<dbReference type="NCBIfam" id="TIGR00421">
    <property type="entry name" value="ubiX_pad"/>
    <property type="match status" value="1"/>
</dbReference>
<dbReference type="SUPFAM" id="SSF52507">
    <property type="entry name" value="Homo-oligomeric flavin-containing Cys decarboxylases, HFCD"/>
    <property type="match status" value="1"/>
</dbReference>
<accession>A0A1E1F6P5</accession>
<comment type="caution">
    <text evidence="7">Lacks conserved residue(s) required for the propagation of feature annotation.</text>
</comment>
<keyword evidence="9" id="KW-0456">Lyase</keyword>
<feature type="binding site" evidence="7">
    <location>
        <begin position="11"/>
        <end position="13"/>
    </location>
    <ligand>
        <name>FMN</name>
        <dbReference type="ChEBI" id="CHEBI:58210"/>
    </ligand>
</feature>
<dbReference type="InterPro" id="IPR036551">
    <property type="entry name" value="Flavin_trans-like"/>
</dbReference>
<proteinExistence type="inferred from homology"/>
<evidence type="ECO:0000256" key="4">
    <source>
        <dbReference type="ARBA" id="ARBA00022679"/>
    </source>
</evidence>
<keyword evidence="1 7" id="KW-0637">Prenyltransferase</keyword>
<dbReference type="EC" id="2.5.1.129" evidence="7"/>
<dbReference type="GO" id="GO:0106141">
    <property type="term" value="F:flavin prenyltransferase activity"/>
    <property type="evidence" value="ECO:0007669"/>
    <property type="project" value="UniProtKB-EC"/>
</dbReference>
<keyword evidence="10" id="KW-1185">Reference proteome</keyword>